<feature type="compositionally biased region" description="Low complexity" evidence="4">
    <location>
        <begin position="4042"/>
        <end position="4051"/>
    </location>
</feature>
<evidence type="ECO:0000313" key="6">
    <source>
        <dbReference type="Proteomes" id="UP000503349"/>
    </source>
</evidence>
<proteinExistence type="predicted"/>
<feature type="region of interest" description="Disordered" evidence="4">
    <location>
        <begin position="1473"/>
        <end position="1528"/>
    </location>
</feature>
<keyword evidence="2" id="KW-0342">GTP-binding</keyword>
<dbReference type="SUPFAM" id="SSF52540">
    <property type="entry name" value="P-loop containing nucleoside triphosphate hydrolases"/>
    <property type="match status" value="1"/>
</dbReference>
<dbReference type="Gene3D" id="3.40.50.300">
    <property type="entry name" value="P-loop containing nucleotide triphosphate hydrolases"/>
    <property type="match status" value="1"/>
</dbReference>
<evidence type="ECO:0000313" key="5">
    <source>
        <dbReference type="EMBL" id="KAF3689929.1"/>
    </source>
</evidence>
<feature type="compositionally biased region" description="Polar residues" evidence="4">
    <location>
        <begin position="1474"/>
        <end position="1484"/>
    </location>
</feature>
<dbReference type="Pfam" id="PF00071">
    <property type="entry name" value="Ras"/>
    <property type="match status" value="1"/>
</dbReference>
<feature type="compositionally biased region" description="Polar residues" evidence="4">
    <location>
        <begin position="2688"/>
        <end position="2700"/>
    </location>
</feature>
<dbReference type="InterPro" id="IPR001806">
    <property type="entry name" value="Small_GTPase"/>
</dbReference>
<feature type="compositionally biased region" description="Polar residues" evidence="4">
    <location>
        <begin position="3638"/>
        <end position="3659"/>
    </location>
</feature>
<feature type="compositionally biased region" description="Basic and acidic residues" evidence="4">
    <location>
        <begin position="66"/>
        <end position="78"/>
    </location>
</feature>
<sequence>MSASNTRKDEKKKRLGSRRSVAKQNNALEVEFDTDRTSASLPHVPQENTESLSLFANPEKSMSEGQHPRSPEQFENKRKLGSSRKSRGRQRVQGSATESYYQIGEEVEEKNRGNEALATMHMSLTKQSERLAELAKRESEENATHNSSLYSAMPSEVESPDLIASSEDVLESLSTSGNECKVMSDSCKSDKMLKVTHKSYTLQSVDFSDISSQSVVSCPTVEQEHIDKLNSREMPDKLLNMYSAIEEVNSVGDEDTDLLWQDGNLHSNWLMSESHVESLKWFSANAERTQNAELECNISLPLDDKSADKVQNEHVSTLLTSQPQETDGSIDAQTDIDFGNRNTRGNKVFETTKMSSLIQTVVQVKSVETDNRNSQVKAAEDLVGNSELNSSFVHQSPSVNTQLIGPQVVEDKIDEFPSTHAVKKLEQKNCDDPEMLTQQVNLQANRLVSESPVTSQNMDSSMSAEIKTERKSSGGRHAHSHCSVEQTKWFLHKNEELTNQEPTDHVKILAVKQAQHSTDNVAKVHEQPVISTQLQDLHDVDPFENTTCDNVENSVTLQTMRPEELRQDTEQDIIISETDDVSLYSASIPGYSSEVMKLINYPEADQESLIHQTENLQAAWDRETDFKVDTFNESVAVTLEVNVKSQTLQSEVDLSTDDEQNEHFHLPEVRAAHDSVDAVNKELEQEIEPTQMQELQEIDYSHEDKTHDLTQSSDNCSGSQKDQSELVDTSHSELIVESTDNFITVQEDSNPGDSQGENPTQESDVVILHQTNADHYPYDAMKPQIDDLERAVTAVDPDINNECQVEDDINHYADQSSHQKKDGLFSEHKESKSYQVLESESHTHLGSQPQDSSVNIDKENNTDLNLIGNRRKLGSSRKKKGRHHVKEFSAGHTEEIEENISVSEVLETTTETSALQTMRPEELRQDTEQDIIISETDDVSLYSASIPGYSSEVLKLIKYPEADQESLIHQSENLQEACEEQNEHFHLPEVRAAHDSVDAVNKELEQEIEPTQMQELQEIDYSSEDKTHDLTQSSDNCSGSQKDQSELVVEIDDNFITVQDDSHPGDSQLENPIQEGDVVILHQTNADHYSYDAMKPQIDDLERAVTAVDQEINNECQVEDDIDHCADQSSHQKKDGLFSEDEESKSYQVLESEIHTHLGSQPQDSSVNIDKENNTDLTHIGNRRKLGSTCKKKGQRHVKEFSAGHTEETEENIPVSEVLETTTETSALQTMRPEELRQDTEQDIIISKTDDVSLYSASIPGYSSEVLKLIKYPDADRESLIHQTENLQEACEEQNEHFHLPEVRAAHDSVDAVNKELEQAIEPTQMQELQEIDYCHEDKSHDLTQSSDNCSGSQKDQSELVELIVESTDNFITVQEDSHPGDSQGENSTQESDVVILHQTNADHYSYDAMKPQIDDLERAVTAVDPDINNECQVEDDINHCADQSSHQKKDGLFSEDEESKSYQVLESEIHTHLGSQPQDSSVNIDKENNTDLTHIGNRRKLGSSRKKKGRHHVKESSAGHTEEIEENIPVSEVLETTTETSALQTMRPEELRQDTEQDITISETDDVSLYSASIPGYSSEVLKLIKYPDADRESLIHQTENLQAAWDRETDFKVQTFNESVEVTLEVNVKSQTFQSEVDLSTDDEQNEHFHLPEVRAAHDSVDAVNKELEQEIEPTQMQELQEIDNSSEDKTHDLTQSSDNCSGSQKDQSELVDTSHSELIVESTDNFITVQEDSNPGDSRGVNPTQESDVVILHQTNADHYSYDAMKPQIDDLERAVTAVDQEINNECQVEDDINHYADQSSHQKKDGLFSEDEESKSYQVLESEIHTHLGSQPQDSSVNIDKENNTDLNLIGNRRKLGSSRKKKGRHHVKEFSAGHTEEIEENISVSEVLETTTETSALQTMRPEELRQDTEQDIIISETDDVSLYSASIPGYSSEVMKLINYPDADQESLIHQSENLQEACEEQNEHFHLPEVRAAHDSVDAVNKELEQEIEPTQMQELQEIDYCHEDKTHDLTQSSDNCSGSQKDQSELVVEIDDNFMTVQDDSHPGDSQLENPIQEGDVVILHQTNADHYSYDAMKPQIDDLERAVTAVDQEINNECQVEDDIDHCADQSSHQKKDGLFSEDEERKSYQVLESEIHTHLGSQPQDSSVNIDKENNTDLTHIGNRRKLGSSRKKKGRHHVKESSAGHTEEIEENIPVSEVLETTTETSALQTMRPEELRQDTEQDITISETDDVSLYSASIPGYSSEVLKLIKYPDADRESLIHQTENLQAAWDRETDFKVQTFNESVEVTLEVNVKSQTFQSEVDLSTDDEQNEHFHLPEVRAAHDSVDAVNKELEQEIEPTQMQELQEIDNSSEDKTHDLTQSSDNCSGSQKDQSELVDTSHSELIVESTDNFITVQEDSNPGDSRGENPTQESHVVILHQTNADHYPYDAMKPQIDDLERAVTAVDPDINNECQVEDDINHYADQSSHQKKDGLFSEHKESKSYQVLESEIHTHLGSQPQDSSVNIDKENNTDLNLIGNRRKLGSSRKKKGRHHVKEFSAGHTEEIEENISVSEVLETTTETSALQTMRPEELRQDTEQDIIISETDDVSLYSASIPGYSSEVMKLINYPDADQESLIHQSENLQEACEEQNEHFHLPEVRAAHDSVDAVNKKLEQEIEPTQMQELQEIDYCHEDKTHDLTQSSDNCSGSQKDQSELVDTSHSELIVVSTDNFITIQEDSNPGDSKGENPTQESDVMILHQTNADHYPYDSIKPQIDDLERAVTAVDPDINNECQVEDDINHCADQSSHQKKDGLFSEDEESKSFPVLESEIHIHLGSQPQDSSVNIDKEKNTDLTHIGNRRKLGSSRKKKGQRHVKEFSAGHTEEIEENIPVSEVLETTTETSALQTMRPEELRQDTEQDITISETDDVSLYTASIPGYSSEVLKLIKYPDADRESLIHQTENLQEACEEQNEHFHLPEVRAAHDSVDVVNKELEQEIEPTQMQELQEIVYSSEDKTHDLTQSSYNCSGSQKDQSELVDTQSTQMQQISQIYYSGVTHDGTEHSNIISVNSKCEVNIKDTHQSQLSVKSITDYPAARQEVINSDKEEHPTESNNFKALDQLKVDYHAHATNKPQKSEIERVDNVLKTVYENERQEENEIKSCAEHKSHLEKDILSSKLESEYSLKALHSEMHALFDPRNPDNSVSIDEQHNTGFSCTGSKRRLGYSRRNKGPQNFKNSVAESYQKPTDQSDFTDLHDKKCPHVSSVTDTESKEREKDTELLMQWGILQASSLLNDLHLKSDHIGLSVTMEGTTGKNSPEEHTELKCIVEQPTVLSLYEVTTNEEQRDRFNLTEVRGVQNSKNTAKKVHEEDIKSTQLQEMHQISNITDKEDQPSVQTLPLDSQPQDYCKSIKAQTETVTGFKFTATKRKLGSSRRNKGNQHGLDSVTETHRKCEEEVVETTCCDESSETTKTSSSIETTRLEKLKQQTDPGVKPAEKITLVNEGETTKKVQEKNTTLLQNIIETTTMVSVDITRSDKDDLLKFSLEFSEGEKKNNRNELKNLTSLTDYGSVKMELTPDASSLKDDSALQRMSCDDIVSCRSVISNVLCQEEAFHVQNTESSSCDKVLLEQELDVGDSKKSAKFSPMDAQRSQQSVQEETHLDSNVNLEGKSTQRRRKMGSSRKLIRKPEEQVDDKDNSKQSNLDAELDRTKLGNMEVVEELPPIVTPQVSLNERHLSLSSVYEEQQEDSERNVGEEPSQLNDSAIHITSVVAGRNRRSVSPWLSPNTEDAINSYCIPVSLNEIAQNNELIQEGIKDIPDHALKSQEAPGVTVPDLKKVKSSVRGAAGETKVQASVQELYSTNQEACNTNFEMKATSPNFSSTNRRRKLGSTRKIPVSQSKREDFCEKQEVVNEVTVPIVGDDLTGNASGVKEPQRHQNVEESRAPLSQVLETEHQISSDYLSAEPCTSPKPNVMSESASGGRRRKMGSHRKSRGNPNCEDQVAEEDSITDPQKGRDVRGMTDESGIKTINEHSDEGLVLDTISEVGESDKKPSSNISSSRPGESPRPVSQKLPEPVTEVITATPLDSENQKKLSLVGESTGAAVGLKSFNVMMVGDTSVGKTSFMKRAHSGKFSFDLPASVGLDSCKWTVVVDGKPVILHLWDTAGQERFHSITRHIFHKAQAFLLMYDITSPKSFSAVSYWANCIQEGAPDNVTVLLLGNKSDRADRQVKTQDGEILAKEYNFKFMECSAATGENVIQCLENMARMLSQKADTTQEAMVLKKESQQKQRSGCC</sequence>
<reference evidence="5 6" key="1">
    <citation type="submission" date="2019-02" db="EMBL/GenBank/DDBJ databases">
        <title>Opniocepnalus argus genome.</title>
        <authorList>
            <person name="Zhou C."/>
            <person name="Xiao S."/>
        </authorList>
    </citation>
    <scope>NUCLEOTIDE SEQUENCE [LARGE SCALE GENOMIC DNA]</scope>
    <source>
        <strain evidence="5">OARG1902GOOAL</strain>
        <tissue evidence="5">Muscle</tissue>
    </source>
</reference>
<feature type="region of interest" description="Disordered" evidence="4">
    <location>
        <begin position="1687"/>
        <end position="1717"/>
    </location>
</feature>
<reference evidence="6" key="2">
    <citation type="submission" date="2019-02" db="EMBL/GenBank/DDBJ databases">
        <title>Opniocepnalus argus Var Kimnra genome.</title>
        <authorList>
            <person name="Zhou C."/>
            <person name="Xiao S."/>
        </authorList>
    </citation>
    <scope>NUCLEOTIDE SEQUENCE [LARGE SCALE GENOMIC DNA]</scope>
</reference>
<dbReference type="GO" id="GO:0003924">
    <property type="term" value="F:GTPase activity"/>
    <property type="evidence" value="ECO:0007669"/>
    <property type="project" value="InterPro"/>
</dbReference>
<keyword evidence="6" id="KW-1185">Reference proteome</keyword>
<feature type="compositionally biased region" description="Basic residues" evidence="4">
    <location>
        <begin position="3970"/>
        <end position="3982"/>
    </location>
</feature>
<feature type="region of interest" description="Disordered" evidence="4">
    <location>
        <begin position="707"/>
        <end position="730"/>
    </location>
</feature>
<feature type="compositionally biased region" description="Polar residues" evidence="4">
    <location>
        <begin position="2145"/>
        <end position="2155"/>
    </location>
</feature>
<feature type="compositionally biased region" description="Basic residues" evidence="4">
    <location>
        <begin position="2168"/>
        <end position="2185"/>
    </location>
</feature>
<feature type="compositionally biased region" description="Polar residues" evidence="4">
    <location>
        <begin position="2367"/>
        <end position="2379"/>
    </location>
</feature>
<feature type="compositionally biased region" description="Basic residues" evidence="4">
    <location>
        <begin position="2851"/>
        <end position="2862"/>
    </location>
</feature>
<dbReference type="SMART" id="SM00174">
    <property type="entry name" value="RHO"/>
    <property type="match status" value="1"/>
</dbReference>
<dbReference type="PRINTS" id="PR00449">
    <property type="entry name" value="RASTRNSFRMNG"/>
</dbReference>
<dbReference type="InterPro" id="IPR050227">
    <property type="entry name" value="Rab"/>
</dbReference>
<feature type="compositionally biased region" description="Basic residues" evidence="4">
    <location>
        <begin position="10"/>
        <end position="21"/>
    </location>
</feature>
<feature type="compositionally biased region" description="Polar residues" evidence="4">
    <location>
        <begin position="3220"/>
        <end position="3241"/>
    </location>
</feature>
<feature type="region of interest" description="Disordered" evidence="4">
    <location>
        <begin position="2688"/>
        <end position="2708"/>
    </location>
</feature>
<feature type="region of interest" description="Disordered" evidence="4">
    <location>
        <begin position="2358"/>
        <end position="2388"/>
    </location>
</feature>
<feature type="region of interest" description="Disordered" evidence="4">
    <location>
        <begin position="3195"/>
        <end position="3263"/>
    </location>
</feature>
<keyword evidence="1" id="KW-0547">Nucleotide-binding</keyword>
<feature type="compositionally biased region" description="Basic and acidic residues" evidence="4">
    <location>
        <begin position="3675"/>
        <end position="3687"/>
    </location>
</feature>
<feature type="compositionally biased region" description="Polar residues" evidence="4">
    <location>
        <begin position="833"/>
        <end position="855"/>
    </location>
</feature>
<dbReference type="SMART" id="SM00175">
    <property type="entry name" value="RAB"/>
    <property type="match status" value="1"/>
</dbReference>
<feature type="region of interest" description="Disordered" evidence="4">
    <location>
        <begin position="1"/>
        <end position="113"/>
    </location>
</feature>
<feature type="region of interest" description="Disordered" evidence="4">
    <location>
        <begin position="3864"/>
        <end position="3884"/>
    </location>
</feature>
<dbReference type="PROSITE" id="PS51421">
    <property type="entry name" value="RAS"/>
    <property type="match status" value="1"/>
</dbReference>
<feature type="region of interest" description="Disordered" evidence="4">
    <location>
        <begin position="2143"/>
        <end position="2200"/>
    </location>
</feature>
<feature type="compositionally biased region" description="Basic residues" evidence="4">
    <location>
        <begin position="1497"/>
        <end position="1514"/>
    </location>
</feature>
<protein>
    <submittedName>
        <fullName evidence="5">Ras-related protein Rab-44</fullName>
    </submittedName>
</protein>
<dbReference type="NCBIfam" id="TIGR00231">
    <property type="entry name" value="small_GTP"/>
    <property type="match status" value="1"/>
</dbReference>
<feature type="compositionally biased region" description="Basic and acidic residues" evidence="4">
    <location>
        <begin position="3921"/>
        <end position="3932"/>
    </location>
</feature>
<dbReference type="PROSITE" id="PS51420">
    <property type="entry name" value="RHO"/>
    <property type="match status" value="1"/>
</dbReference>
<dbReference type="Proteomes" id="UP000503349">
    <property type="component" value="Chromosome 5"/>
</dbReference>
<dbReference type="SMART" id="SM00173">
    <property type="entry name" value="RAS"/>
    <property type="match status" value="1"/>
</dbReference>
<dbReference type="CDD" id="cd00154">
    <property type="entry name" value="Rab"/>
    <property type="match status" value="1"/>
</dbReference>
<feature type="region of interest" description="Disordered" evidence="4">
    <location>
        <begin position="3625"/>
        <end position="3697"/>
    </location>
</feature>
<feature type="compositionally biased region" description="Polar residues" evidence="4">
    <location>
        <begin position="1696"/>
        <end position="1708"/>
    </location>
</feature>
<feature type="compositionally biased region" description="Basic residues" evidence="4">
    <location>
        <begin position="3661"/>
        <end position="3674"/>
    </location>
</feature>
<dbReference type="FunFam" id="3.40.50.300:FF:001129">
    <property type="entry name" value="ras-related protein Rab-44 isoform X2"/>
    <property type="match status" value="1"/>
</dbReference>
<feature type="compositionally biased region" description="Basic residues" evidence="4">
    <location>
        <begin position="3208"/>
        <end position="3219"/>
    </location>
</feature>
<name>A0A6G1PI82_CHAAH</name>
<feature type="region of interest" description="Disordered" evidence="4">
    <location>
        <begin position="3909"/>
        <end position="3934"/>
    </location>
</feature>
<feature type="region of interest" description="Disordered" evidence="4">
    <location>
        <begin position="2851"/>
        <end position="2875"/>
    </location>
</feature>
<feature type="compositionally biased region" description="Basic and acidic residues" evidence="4">
    <location>
        <begin position="2863"/>
        <end position="2873"/>
    </location>
</feature>
<dbReference type="InterPro" id="IPR027417">
    <property type="entry name" value="P-loop_NTPase"/>
</dbReference>
<dbReference type="SMART" id="SM00176">
    <property type="entry name" value="RAN"/>
    <property type="match status" value="1"/>
</dbReference>
<keyword evidence="3" id="KW-0449">Lipoprotein</keyword>
<dbReference type="PANTHER" id="PTHR47977">
    <property type="entry name" value="RAS-RELATED PROTEIN RAB"/>
    <property type="match status" value="1"/>
</dbReference>
<feature type="compositionally biased region" description="Polar residues" evidence="4">
    <location>
        <begin position="709"/>
        <end position="721"/>
    </location>
</feature>
<dbReference type="EMBL" id="CM015716">
    <property type="protein sequence ID" value="KAF3689929.1"/>
    <property type="molecule type" value="Genomic_DNA"/>
</dbReference>
<dbReference type="PROSITE" id="PS51419">
    <property type="entry name" value="RAB"/>
    <property type="match status" value="1"/>
</dbReference>
<feature type="compositionally biased region" description="Polar residues" evidence="4">
    <location>
        <begin position="3195"/>
        <end position="3207"/>
    </location>
</feature>
<accession>A0A6G1PI82</accession>
<evidence type="ECO:0000256" key="3">
    <source>
        <dbReference type="ARBA" id="ARBA00023288"/>
    </source>
</evidence>
<feature type="region of interest" description="Disordered" evidence="4">
    <location>
        <begin position="319"/>
        <end position="341"/>
    </location>
</feature>
<organism evidence="5 6">
    <name type="scientific">Channa argus</name>
    <name type="common">Northern snakehead</name>
    <name type="synonym">Ophicephalus argus</name>
    <dbReference type="NCBI Taxonomy" id="215402"/>
    <lineage>
        <taxon>Eukaryota</taxon>
        <taxon>Metazoa</taxon>
        <taxon>Chordata</taxon>
        <taxon>Craniata</taxon>
        <taxon>Vertebrata</taxon>
        <taxon>Euteleostomi</taxon>
        <taxon>Actinopterygii</taxon>
        <taxon>Neopterygii</taxon>
        <taxon>Teleostei</taxon>
        <taxon>Neoteleostei</taxon>
        <taxon>Acanthomorphata</taxon>
        <taxon>Anabantaria</taxon>
        <taxon>Anabantiformes</taxon>
        <taxon>Channoidei</taxon>
        <taxon>Channidae</taxon>
        <taxon>Channa</taxon>
    </lineage>
</organism>
<feature type="region of interest" description="Disordered" evidence="4">
    <location>
        <begin position="815"/>
        <end position="857"/>
    </location>
</feature>
<evidence type="ECO:0000256" key="2">
    <source>
        <dbReference type="ARBA" id="ARBA00023134"/>
    </source>
</evidence>
<gene>
    <name evidence="5" type="ORF">EXN66_Car005601</name>
</gene>
<feature type="region of interest" description="Disordered" evidence="4">
    <location>
        <begin position="3949"/>
        <end position="4064"/>
    </location>
</feature>
<evidence type="ECO:0000256" key="1">
    <source>
        <dbReference type="ARBA" id="ARBA00022741"/>
    </source>
</evidence>
<feature type="compositionally biased region" description="Basic and acidic residues" evidence="4">
    <location>
        <begin position="4001"/>
        <end position="4024"/>
    </location>
</feature>
<feature type="region of interest" description="Disordered" evidence="4">
    <location>
        <begin position="3729"/>
        <end position="3748"/>
    </location>
</feature>
<dbReference type="InterPro" id="IPR005225">
    <property type="entry name" value="Small_GTP-bd"/>
</dbReference>
<evidence type="ECO:0000256" key="4">
    <source>
        <dbReference type="SAM" id="MobiDB-lite"/>
    </source>
</evidence>
<feature type="compositionally biased region" description="Basic residues" evidence="4">
    <location>
        <begin position="79"/>
        <end position="90"/>
    </location>
</feature>
<feature type="compositionally biased region" description="Basic and acidic residues" evidence="4">
    <location>
        <begin position="817"/>
        <end position="832"/>
    </location>
</feature>
<dbReference type="GO" id="GO:0005525">
    <property type="term" value="F:GTP binding"/>
    <property type="evidence" value="ECO:0007669"/>
    <property type="project" value="UniProtKB-KW"/>
</dbReference>